<evidence type="ECO:0000313" key="1">
    <source>
        <dbReference type="EMBL" id="OWZ07900.1"/>
    </source>
</evidence>
<dbReference type="Proteomes" id="UP000198211">
    <property type="component" value="Unassembled WGS sequence"/>
</dbReference>
<protein>
    <submittedName>
        <fullName evidence="1">Uncharacterized protein</fullName>
    </submittedName>
</protein>
<dbReference type="OrthoDB" id="129501at2759"/>
<keyword evidence="2" id="KW-1185">Reference proteome</keyword>
<accession>A0A225VTN2</accession>
<sequence>MDSLNYALQPGAGVNVVALSPLELLRQQDAIVAACRKRRAGVPSSVMSSLSIPYVPEAVVPLLKPATLQLVQVRRQHIMDFATGNRAIPYYQQPTVVPIPPPRQKKVTPTTEGRTVPLDVLTEPTPNTGVVIAQTMISIQADPTTMMTKLSAKSDT</sequence>
<comment type="caution">
    <text evidence="1">The sequence shown here is derived from an EMBL/GenBank/DDBJ whole genome shotgun (WGS) entry which is preliminary data.</text>
</comment>
<reference evidence="2" key="1">
    <citation type="submission" date="2017-03" db="EMBL/GenBank/DDBJ databases">
        <title>Phytopthora megakarya and P. palmivora, two closely related causual agents of cacao black pod achieved similar genome size and gene model numbers by different mechanisms.</title>
        <authorList>
            <person name="Ali S."/>
            <person name="Shao J."/>
            <person name="Larry D.J."/>
            <person name="Kronmiller B."/>
            <person name="Shen D."/>
            <person name="Strem M.D."/>
            <person name="Melnick R.L."/>
            <person name="Guiltinan M.J."/>
            <person name="Tyler B.M."/>
            <person name="Meinhardt L.W."/>
            <person name="Bailey B.A."/>
        </authorList>
    </citation>
    <scope>NUCLEOTIDE SEQUENCE [LARGE SCALE GENOMIC DNA]</scope>
    <source>
        <strain evidence="2">zdho120</strain>
    </source>
</reference>
<name>A0A225VTN2_9STRA</name>
<evidence type="ECO:0000313" key="2">
    <source>
        <dbReference type="Proteomes" id="UP000198211"/>
    </source>
</evidence>
<gene>
    <name evidence="1" type="ORF">PHMEG_00019641</name>
</gene>
<organism evidence="1 2">
    <name type="scientific">Phytophthora megakarya</name>
    <dbReference type="NCBI Taxonomy" id="4795"/>
    <lineage>
        <taxon>Eukaryota</taxon>
        <taxon>Sar</taxon>
        <taxon>Stramenopiles</taxon>
        <taxon>Oomycota</taxon>
        <taxon>Peronosporomycetes</taxon>
        <taxon>Peronosporales</taxon>
        <taxon>Peronosporaceae</taxon>
        <taxon>Phytophthora</taxon>
    </lineage>
</organism>
<dbReference type="EMBL" id="NBNE01003354">
    <property type="protein sequence ID" value="OWZ07900.1"/>
    <property type="molecule type" value="Genomic_DNA"/>
</dbReference>
<dbReference type="AlphaFoldDB" id="A0A225VTN2"/>
<proteinExistence type="predicted"/>